<dbReference type="RefSeq" id="WP_377474874.1">
    <property type="nucleotide sequence ID" value="NZ_JBHLWN010000122.1"/>
</dbReference>
<sequence>MNPRMLLVNLLLILIIIAGLGAGVYYYNQSVNYISTDNARVDGQQIAISAVASGRLTDWNGQLGKTFASGERIGSILPAGATAKVDMDFPAAGTIVQQSVVPNSFVAAGSVLARAYDLNNLWITANIDEKRYNDIKPGQTVDVYVDAFPGTVLTGRVDKIGQATAGSFSLMPTSNTTANYTKVAQVLPVTIVLDGYKGVALGQGMSATVRIHI</sequence>
<keyword evidence="4" id="KW-1185">Reference proteome</keyword>
<dbReference type="Pfam" id="PF25997">
    <property type="entry name" value="BSH_YhbJ"/>
    <property type="match status" value="1"/>
</dbReference>
<dbReference type="InterPro" id="IPR058634">
    <property type="entry name" value="AaeA-lik-b-barrel"/>
</dbReference>
<name>A0ABV6DVI3_9BACL</name>
<feature type="domain" description="p-hydroxybenzoic acid efflux pump subunit AaeA-like beta-barrel" evidence="1">
    <location>
        <begin position="121"/>
        <end position="212"/>
    </location>
</feature>
<evidence type="ECO:0000259" key="2">
    <source>
        <dbReference type="Pfam" id="PF25997"/>
    </source>
</evidence>
<dbReference type="Pfam" id="PF25963">
    <property type="entry name" value="Beta-barrel_AAEA"/>
    <property type="match status" value="1"/>
</dbReference>
<reference evidence="3 4" key="1">
    <citation type="submission" date="2024-09" db="EMBL/GenBank/DDBJ databases">
        <authorList>
            <person name="Sun Q."/>
            <person name="Mori K."/>
        </authorList>
    </citation>
    <scope>NUCLEOTIDE SEQUENCE [LARGE SCALE GENOMIC DNA]</scope>
    <source>
        <strain evidence="3 4">CCM 7759</strain>
    </source>
</reference>
<evidence type="ECO:0000313" key="3">
    <source>
        <dbReference type="EMBL" id="MFC0216567.1"/>
    </source>
</evidence>
<dbReference type="Proteomes" id="UP001589776">
    <property type="component" value="Unassembled WGS sequence"/>
</dbReference>
<protein>
    <submittedName>
        <fullName evidence="3">HlyD family efflux transporter periplasmic adaptor subunit</fullName>
    </submittedName>
</protein>
<dbReference type="EMBL" id="JBHLWN010000122">
    <property type="protein sequence ID" value="MFC0216567.1"/>
    <property type="molecule type" value="Genomic_DNA"/>
</dbReference>
<dbReference type="InterPro" id="IPR050739">
    <property type="entry name" value="MFP"/>
</dbReference>
<organism evidence="3 4">
    <name type="scientific">Paenibacillus chartarius</name>
    <dbReference type="NCBI Taxonomy" id="747481"/>
    <lineage>
        <taxon>Bacteria</taxon>
        <taxon>Bacillati</taxon>
        <taxon>Bacillota</taxon>
        <taxon>Bacilli</taxon>
        <taxon>Bacillales</taxon>
        <taxon>Paenibacillaceae</taxon>
        <taxon>Paenibacillus</taxon>
    </lineage>
</organism>
<feature type="domain" description="YhbJ barrel-sandwich hybrid" evidence="2">
    <location>
        <begin position="46"/>
        <end position="117"/>
    </location>
</feature>
<proteinExistence type="predicted"/>
<evidence type="ECO:0000259" key="1">
    <source>
        <dbReference type="Pfam" id="PF25963"/>
    </source>
</evidence>
<dbReference type="Gene3D" id="2.40.30.170">
    <property type="match status" value="1"/>
</dbReference>
<evidence type="ECO:0000313" key="4">
    <source>
        <dbReference type="Proteomes" id="UP001589776"/>
    </source>
</evidence>
<dbReference type="PANTHER" id="PTHR30386:SF24">
    <property type="entry name" value="MULTIDRUG RESISTANCE EFFLUX PUMP"/>
    <property type="match status" value="1"/>
</dbReference>
<dbReference type="PANTHER" id="PTHR30386">
    <property type="entry name" value="MEMBRANE FUSION SUBUNIT OF EMRAB-TOLC MULTIDRUG EFFLUX PUMP"/>
    <property type="match status" value="1"/>
</dbReference>
<accession>A0ABV6DVI3</accession>
<comment type="caution">
    <text evidence="3">The sequence shown here is derived from an EMBL/GenBank/DDBJ whole genome shotgun (WGS) entry which is preliminary data.</text>
</comment>
<gene>
    <name evidence="3" type="ORF">ACFFK0_29660</name>
</gene>
<dbReference type="InterPro" id="IPR058635">
    <property type="entry name" value="BSH_YhbJ"/>
</dbReference>